<dbReference type="InterPro" id="IPR030850">
    <property type="entry name" value="Exosome_Csl4_arc"/>
</dbReference>
<feature type="binding site" evidence="3">
    <location>
        <position position="200"/>
    </location>
    <ligand>
        <name>Zn(2+)</name>
        <dbReference type="ChEBI" id="CHEBI:29105"/>
    </ligand>
</feature>
<dbReference type="OrthoDB" id="6768at2157"/>
<feature type="compositionally biased region" description="Acidic residues" evidence="4">
    <location>
        <begin position="8"/>
        <end position="23"/>
    </location>
</feature>
<dbReference type="Gene3D" id="2.40.50.100">
    <property type="match status" value="1"/>
</dbReference>
<comment type="subcellular location">
    <subcellularLocation>
        <location evidence="3">Cytoplasm</location>
    </subcellularLocation>
</comment>
<dbReference type="PANTHER" id="PTHR12686:SF8">
    <property type="entry name" value="EXOSOME COMPLEX COMPONENT CSL4"/>
    <property type="match status" value="1"/>
</dbReference>
<dbReference type="RefSeq" id="WP_081810282.1">
    <property type="nucleotide sequence ID" value="NZ_JMIY01000007.1"/>
</dbReference>
<dbReference type="GO" id="GO:0006401">
    <property type="term" value="P:RNA catabolic process"/>
    <property type="evidence" value="ECO:0007669"/>
    <property type="project" value="UniProtKB-UniRule"/>
</dbReference>
<dbReference type="HAMAP" id="MF_00975">
    <property type="entry name" value="Exosome_Csl4"/>
    <property type="match status" value="1"/>
</dbReference>
<evidence type="ECO:0000256" key="4">
    <source>
        <dbReference type="SAM" id="MobiDB-lite"/>
    </source>
</evidence>
<proteinExistence type="inferred from homology"/>
<feature type="binding site" evidence="3">
    <location>
        <position position="197"/>
    </location>
    <ligand>
        <name>Zn(2+)</name>
        <dbReference type="ChEBI" id="CHEBI:29105"/>
    </ligand>
</feature>
<evidence type="ECO:0000259" key="5">
    <source>
        <dbReference type="PROSITE" id="PS50126"/>
    </source>
</evidence>
<gene>
    <name evidence="3" type="primary">csl4</name>
    <name evidence="6" type="ORF">ANME2D_02700</name>
</gene>
<accession>A0A062UZT1</accession>
<dbReference type="PANTHER" id="PTHR12686">
    <property type="entry name" value="3'-5' EXORIBONUCLEASE CSL4-RELATED"/>
    <property type="match status" value="1"/>
</dbReference>
<organism evidence="6 7">
    <name type="scientific">Candidatus Methanoperedens nitratireducens</name>
    <dbReference type="NCBI Taxonomy" id="1392998"/>
    <lineage>
        <taxon>Archaea</taxon>
        <taxon>Methanobacteriati</taxon>
        <taxon>Methanobacteriota</taxon>
        <taxon>Stenosarchaea group</taxon>
        <taxon>Methanomicrobia</taxon>
        <taxon>Methanosarcinales</taxon>
        <taxon>ANME-2 cluster</taxon>
        <taxon>Candidatus Methanoperedentaceae</taxon>
        <taxon>Candidatus Methanoperedens</taxon>
    </lineage>
</organism>
<dbReference type="PROSITE" id="PS50126">
    <property type="entry name" value="S1"/>
    <property type="match status" value="1"/>
</dbReference>
<comment type="caution">
    <text evidence="6">The sequence shown here is derived from an EMBL/GenBank/DDBJ whole genome shotgun (WGS) entry which is preliminary data.</text>
</comment>
<dbReference type="InterPro" id="IPR019495">
    <property type="entry name" value="EXOSC1_C"/>
</dbReference>
<feature type="binding site" evidence="3">
    <location>
        <position position="184"/>
    </location>
    <ligand>
        <name>Zn(2+)</name>
        <dbReference type="ChEBI" id="CHEBI:29105"/>
    </ligand>
</feature>
<dbReference type="GO" id="GO:0006396">
    <property type="term" value="P:RNA processing"/>
    <property type="evidence" value="ECO:0007669"/>
    <property type="project" value="InterPro"/>
</dbReference>
<dbReference type="GO" id="GO:0008270">
    <property type="term" value="F:zinc ion binding"/>
    <property type="evidence" value="ECO:0007669"/>
    <property type="project" value="UniProtKB-UniRule"/>
</dbReference>
<name>A0A062UZT1_9EURY</name>
<keyword evidence="3" id="KW-0479">Metal-binding</keyword>
<feature type="region of interest" description="Disordered" evidence="4">
    <location>
        <begin position="1"/>
        <end position="33"/>
    </location>
</feature>
<keyword evidence="3" id="KW-0862">Zinc</keyword>
<comment type="similarity">
    <text evidence="3">Belongs to the CSL4 family.</text>
</comment>
<evidence type="ECO:0000313" key="6">
    <source>
        <dbReference type="EMBL" id="KCZ70677.1"/>
    </source>
</evidence>
<dbReference type="SUPFAM" id="SSF110324">
    <property type="entry name" value="Ribosomal L27 protein-like"/>
    <property type="match status" value="1"/>
</dbReference>
<protein>
    <recommendedName>
        <fullName evidence="3">Exosome complex component Csl4</fullName>
    </recommendedName>
</protein>
<comment type="subunit">
    <text evidence="3">Component of the archaeal exosome complex. Forms a trimer of Rrp4 and/or Csl4 subunits. The trimer associates with an hexameric ring-like arrangement composed of 3 Rrp41-Rrp42 heterodimers. Interacts with DnaG.</text>
</comment>
<comment type="function">
    <text evidence="3">Non-catalytic component of the exosome, which is a complex involved in RNA degradation. Increases the RNA binding and the efficiency of RNA degradation. Helpful for the interaction of the exosome with A-poor RNAs.</text>
</comment>
<evidence type="ECO:0000313" key="7">
    <source>
        <dbReference type="Proteomes" id="UP000027153"/>
    </source>
</evidence>
<dbReference type="InterPro" id="IPR039771">
    <property type="entry name" value="Csl4"/>
</dbReference>
<dbReference type="Pfam" id="PF10447">
    <property type="entry name" value="EXOSC1"/>
    <property type="match status" value="1"/>
</dbReference>
<keyword evidence="1 3" id="KW-0963">Cytoplasm</keyword>
<sequence>MEEKELEEREEELQVEEEIEQPEEGTVKEEPADNKIVLPGDLIGTSEEFTPKEGTFVDKGNIYAATTGIVKVNSKERSISVIPVTNVPPHLQVGDIVIGQITDVKDSVALVEIASIKDKGEREIINVDQAAIHVSNVKDAYVKELSAEFEPFDIVKAKVIDMRNMRLSTVNKELGVMKAYCSSCRTVMKKENGRLKCPKCNRVETRKLSSDYGTGVI</sequence>
<dbReference type="Proteomes" id="UP000027153">
    <property type="component" value="Unassembled WGS sequence"/>
</dbReference>
<dbReference type="SUPFAM" id="SSF50249">
    <property type="entry name" value="Nucleic acid-binding proteins"/>
    <property type="match status" value="1"/>
</dbReference>
<evidence type="ECO:0000256" key="3">
    <source>
        <dbReference type="HAMAP-Rule" id="MF_00975"/>
    </source>
</evidence>
<dbReference type="AlphaFoldDB" id="A0A062UZT1"/>
<reference evidence="6 7" key="1">
    <citation type="journal article" date="2013" name="Nature">
        <title>Anaerobic oxidation of methane coupled to nitrate reduction in a novel archaeal lineage.</title>
        <authorList>
            <person name="Haroon M.F."/>
            <person name="Hu S."/>
            <person name="Shi Y."/>
            <person name="Imelfort M."/>
            <person name="Keller J."/>
            <person name="Hugenholtz P."/>
            <person name="Yuan Z."/>
            <person name="Tyson G.W."/>
        </authorList>
    </citation>
    <scope>NUCLEOTIDE SEQUENCE [LARGE SCALE GENOMIC DNA]</scope>
    <source>
        <strain evidence="6 7">ANME-2d</strain>
    </source>
</reference>
<dbReference type="InterPro" id="IPR003029">
    <property type="entry name" value="S1_domain"/>
</dbReference>
<dbReference type="Pfam" id="PF14382">
    <property type="entry name" value="ECR1_N"/>
    <property type="match status" value="1"/>
</dbReference>
<dbReference type="Gene3D" id="2.20.70.10">
    <property type="match status" value="1"/>
</dbReference>
<dbReference type="GO" id="GO:0005737">
    <property type="term" value="C:cytoplasm"/>
    <property type="evidence" value="ECO:0007669"/>
    <property type="project" value="UniProtKB-SubCell"/>
</dbReference>
<evidence type="ECO:0000256" key="2">
    <source>
        <dbReference type="ARBA" id="ARBA00022835"/>
    </source>
</evidence>
<dbReference type="InterPro" id="IPR025721">
    <property type="entry name" value="Exosome_cplx_N_dom"/>
</dbReference>
<feature type="binding site" evidence="3">
    <location>
        <position position="181"/>
    </location>
    <ligand>
        <name>Zn(2+)</name>
        <dbReference type="ChEBI" id="CHEBI:29105"/>
    </ligand>
</feature>
<dbReference type="SMART" id="SM00316">
    <property type="entry name" value="S1"/>
    <property type="match status" value="1"/>
</dbReference>
<dbReference type="GO" id="GO:0000178">
    <property type="term" value="C:exosome (RNase complex)"/>
    <property type="evidence" value="ECO:0007669"/>
    <property type="project" value="UniProtKB-KW"/>
</dbReference>
<dbReference type="GO" id="GO:0003723">
    <property type="term" value="F:RNA binding"/>
    <property type="evidence" value="ECO:0007669"/>
    <property type="project" value="InterPro"/>
</dbReference>
<dbReference type="NCBIfam" id="NF034126">
    <property type="entry name" value="PRK09521.1"/>
    <property type="match status" value="1"/>
</dbReference>
<dbReference type="Gene3D" id="2.40.50.140">
    <property type="entry name" value="Nucleic acid-binding proteins"/>
    <property type="match status" value="1"/>
</dbReference>
<dbReference type="InterPro" id="IPR012340">
    <property type="entry name" value="NA-bd_OB-fold"/>
</dbReference>
<keyword evidence="7" id="KW-1185">Reference proteome</keyword>
<dbReference type="EMBL" id="JMIY01000007">
    <property type="protein sequence ID" value="KCZ70677.1"/>
    <property type="molecule type" value="Genomic_DNA"/>
</dbReference>
<feature type="domain" description="S1 motif" evidence="5">
    <location>
        <begin position="94"/>
        <end position="172"/>
    </location>
</feature>
<evidence type="ECO:0000256" key="1">
    <source>
        <dbReference type="ARBA" id="ARBA00022490"/>
    </source>
</evidence>
<keyword evidence="2 3" id="KW-0271">Exosome</keyword>